<dbReference type="EMBL" id="RDQH01000339">
    <property type="protein sequence ID" value="RXH79774.1"/>
    <property type="molecule type" value="Genomic_DNA"/>
</dbReference>
<sequence length="71" mass="7874">MGSKGRIPPSHLCRLLPGPNPFGPSIRPPYGAYPPFDMLPPPQVMEQKLDAQHVEMQRLVVENQRLAATEA</sequence>
<proteinExistence type="predicted"/>
<accession>A0A498ICH2</accession>
<dbReference type="AlphaFoldDB" id="A0A498ICH2"/>
<organism evidence="1 2">
    <name type="scientific">Malus domestica</name>
    <name type="common">Apple</name>
    <name type="synonym">Pyrus malus</name>
    <dbReference type="NCBI Taxonomy" id="3750"/>
    <lineage>
        <taxon>Eukaryota</taxon>
        <taxon>Viridiplantae</taxon>
        <taxon>Streptophyta</taxon>
        <taxon>Embryophyta</taxon>
        <taxon>Tracheophyta</taxon>
        <taxon>Spermatophyta</taxon>
        <taxon>Magnoliopsida</taxon>
        <taxon>eudicotyledons</taxon>
        <taxon>Gunneridae</taxon>
        <taxon>Pentapetalae</taxon>
        <taxon>rosids</taxon>
        <taxon>fabids</taxon>
        <taxon>Rosales</taxon>
        <taxon>Rosaceae</taxon>
        <taxon>Amygdaloideae</taxon>
        <taxon>Maleae</taxon>
        <taxon>Malus</taxon>
    </lineage>
</organism>
<reference evidence="1 2" key="1">
    <citation type="submission" date="2018-10" db="EMBL/GenBank/DDBJ databases">
        <title>A high-quality apple genome assembly.</title>
        <authorList>
            <person name="Hu J."/>
        </authorList>
    </citation>
    <scope>NUCLEOTIDE SEQUENCE [LARGE SCALE GENOMIC DNA]</scope>
    <source>
        <strain evidence="2">cv. HFTH1</strain>
        <tissue evidence="1">Young leaf</tissue>
    </source>
</reference>
<gene>
    <name evidence="1" type="ORF">DVH24_040921</name>
</gene>
<dbReference type="STRING" id="3750.A0A498ICH2"/>
<keyword evidence="2" id="KW-1185">Reference proteome</keyword>
<evidence type="ECO:0000313" key="2">
    <source>
        <dbReference type="Proteomes" id="UP000290289"/>
    </source>
</evidence>
<dbReference type="Proteomes" id="UP000290289">
    <property type="component" value="Chromosome 13"/>
</dbReference>
<protein>
    <submittedName>
        <fullName evidence="1">Uncharacterized protein</fullName>
    </submittedName>
</protein>
<name>A0A498ICH2_MALDO</name>
<comment type="caution">
    <text evidence="1">The sequence shown here is derived from an EMBL/GenBank/DDBJ whole genome shotgun (WGS) entry which is preliminary data.</text>
</comment>
<evidence type="ECO:0000313" key="1">
    <source>
        <dbReference type="EMBL" id="RXH79774.1"/>
    </source>
</evidence>